<evidence type="ECO:0000256" key="2">
    <source>
        <dbReference type="ARBA" id="ARBA00023015"/>
    </source>
</evidence>
<evidence type="ECO:0000256" key="5">
    <source>
        <dbReference type="SAM" id="Coils"/>
    </source>
</evidence>
<dbReference type="AlphaFoldDB" id="A0A8T2TF63"/>
<feature type="region of interest" description="Disordered" evidence="6">
    <location>
        <begin position="325"/>
        <end position="347"/>
    </location>
</feature>
<dbReference type="PROSITE" id="PS50888">
    <property type="entry name" value="BHLH"/>
    <property type="match status" value="1"/>
</dbReference>
<accession>A0A8T2TF63</accession>
<dbReference type="OrthoDB" id="1926382at2759"/>
<dbReference type="PANTHER" id="PTHR11514:SF43">
    <property type="entry name" value="TRANSCRIPTION FACTOR MYC2"/>
    <property type="match status" value="1"/>
</dbReference>
<dbReference type="PANTHER" id="PTHR11514">
    <property type="entry name" value="MYC"/>
    <property type="match status" value="1"/>
</dbReference>
<dbReference type="SUPFAM" id="SSF47459">
    <property type="entry name" value="HLH, helix-loop-helix DNA-binding domain"/>
    <property type="match status" value="1"/>
</dbReference>
<dbReference type="SMART" id="SM00353">
    <property type="entry name" value="HLH"/>
    <property type="match status" value="1"/>
</dbReference>
<dbReference type="Pfam" id="PF14215">
    <property type="entry name" value="bHLH-MYC_N"/>
    <property type="match status" value="1"/>
</dbReference>
<dbReference type="GO" id="GO:0046983">
    <property type="term" value="F:protein dimerization activity"/>
    <property type="evidence" value="ECO:0007669"/>
    <property type="project" value="InterPro"/>
</dbReference>
<dbReference type="Proteomes" id="UP000825935">
    <property type="component" value="Chromosome 13"/>
</dbReference>
<evidence type="ECO:0000259" key="7">
    <source>
        <dbReference type="PROSITE" id="PS50888"/>
    </source>
</evidence>
<gene>
    <name evidence="8" type="ORF">KP509_13G040400</name>
</gene>
<dbReference type="GO" id="GO:0003700">
    <property type="term" value="F:DNA-binding transcription factor activity"/>
    <property type="evidence" value="ECO:0007669"/>
    <property type="project" value="InterPro"/>
</dbReference>
<keyword evidence="5" id="KW-0175">Coiled coil</keyword>
<evidence type="ECO:0000256" key="6">
    <source>
        <dbReference type="SAM" id="MobiDB-lite"/>
    </source>
</evidence>
<dbReference type="InterPro" id="IPR054502">
    <property type="entry name" value="bHLH-TF_ACT-like_plant"/>
</dbReference>
<dbReference type="GO" id="GO:0000976">
    <property type="term" value="F:transcription cis-regulatory region binding"/>
    <property type="evidence" value="ECO:0007669"/>
    <property type="project" value="TreeGrafter"/>
</dbReference>
<comment type="subcellular location">
    <subcellularLocation>
        <location evidence="1">Nucleus</location>
    </subcellularLocation>
</comment>
<comment type="caution">
    <text evidence="8">The sequence shown here is derived from an EMBL/GenBank/DDBJ whole genome shotgun (WGS) entry which is preliminary data.</text>
</comment>
<keyword evidence="2" id="KW-0805">Transcription regulation</keyword>
<dbReference type="CDD" id="cd11449">
    <property type="entry name" value="bHLH_AtAIB_like"/>
    <property type="match status" value="1"/>
</dbReference>
<keyword evidence="9" id="KW-1185">Reference proteome</keyword>
<dbReference type="GO" id="GO:0005634">
    <property type="term" value="C:nucleus"/>
    <property type="evidence" value="ECO:0007669"/>
    <property type="project" value="TreeGrafter"/>
</dbReference>
<evidence type="ECO:0000256" key="3">
    <source>
        <dbReference type="ARBA" id="ARBA00023163"/>
    </source>
</evidence>
<feature type="compositionally biased region" description="Basic and acidic residues" evidence="6">
    <location>
        <begin position="328"/>
        <end position="344"/>
    </location>
</feature>
<dbReference type="EMBL" id="CM035418">
    <property type="protein sequence ID" value="KAH7421098.1"/>
    <property type="molecule type" value="Genomic_DNA"/>
</dbReference>
<evidence type="ECO:0000313" key="8">
    <source>
        <dbReference type="EMBL" id="KAH7421098.1"/>
    </source>
</evidence>
<organism evidence="8 9">
    <name type="scientific">Ceratopteris richardii</name>
    <name type="common">Triangle waterfern</name>
    <dbReference type="NCBI Taxonomy" id="49495"/>
    <lineage>
        <taxon>Eukaryota</taxon>
        <taxon>Viridiplantae</taxon>
        <taxon>Streptophyta</taxon>
        <taxon>Embryophyta</taxon>
        <taxon>Tracheophyta</taxon>
        <taxon>Polypodiopsida</taxon>
        <taxon>Polypodiidae</taxon>
        <taxon>Polypodiales</taxon>
        <taxon>Pteridineae</taxon>
        <taxon>Pteridaceae</taxon>
        <taxon>Parkerioideae</taxon>
        <taxon>Ceratopteris</taxon>
    </lineage>
</organism>
<sequence>MTNPPEIPNFKYIREDDEALLEAFMISTSEIDYSAYFQESKESTANSNVLTMATEDNNSLQQRLQSVAEIGTPFSWTYAIFWQLAQSENGIDHVLVWGDGYYNQSMDANSPNSQHRIVSEADQQLRRRILKELHSLVGSDDMAASGLDGAVFDDVTDTEWFYLVSMMNSFPIGVGTPGTAYASSRTLWLTGSRNTQTCRRAELAQRFGINTLVCMPTSSGVLELGSTRTIQENFSSIQQVKKVFPDCLPDDDLFSASENVFNGFPSASMMSMLPHSPGLFSTDFLSYPGDYHTFPPMICPSPGNGHDREGHSTCNQPVEMFSSVESSSGKEIEGNSNRKTDDLSQRWNNSTESVEAYRSHNHVTHTMHSKETLKGVQKDASSVVHGHLETSIITVDDVSNANSCSKKAIVNTRVKEESLDVVEPFIDEIEHTELAEEKKPRKRGRKPANGRLEPLNHVEAERMRRERLNQRYYALRAVVPNVSKMDKASLLADATSYIEELKTKIRNLELEKEGLLAQIEAAKNESVMSCEATMYRNASFASSLNRNSIITNPFSANDELLKSFNGNQTKSSNCPTCKLVVKVKTLWQEFLLEVYGPSVWHPVAKVMMKLEELQLHVHHATASTSRGVIHQVILVNNRSKMVLHQEQLANAISRIPVICICSGMH</sequence>
<evidence type="ECO:0000313" key="9">
    <source>
        <dbReference type="Proteomes" id="UP000825935"/>
    </source>
</evidence>
<protein>
    <recommendedName>
        <fullName evidence="7">BHLH domain-containing protein</fullName>
    </recommendedName>
</protein>
<dbReference type="InterPro" id="IPR036638">
    <property type="entry name" value="HLH_DNA-bd_sf"/>
</dbReference>
<dbReference type="Gene3D" id="4.10.280.10">
    <property type="entry name" value="Helix-loop-helix DNA-binding domain"/>
    <property type="match status" value="1"/>
</dbReference>
<dbReference type="InterPro" id="IPR045084">
    <property type="entry name" value="AIB/MYC-like"/>
</dbReference>
<dbReference type="InterPro" id="IPR025610">
    <property type="entry name" value="MYC/MYB_N"/>
</dbReference>
<feature type="domain" description="BHLH" evidence="7">
    <location>
        <begin position="452"/>
        <end position="501"/>
    </location>
</feature>
<reference evidence="8" key="1">
    <citation type="submission" date="2021-08" db="EMBL/GenBank/DDBJ databases">
        <title>WGS assembly of Ceratopteris richardii.</title>
        <authorList>
            <person name="Marchant D.B."/>
            <person name="Chen G."/>
            <person name="Jenkins J."/>
            <person name="Shu S."/>
            <person name="Leebens-Mack J."/>
            <person name="Grimwood J."/>
            <person name="Schmutz J."/>
            <person name="Soltis P."/>
            <person name="Soltis D."/>
            <person name="Chen Z.-H."/>
        </authorList>
    </citation>
    <scope>NUCLEOTIDE SEQUENCE</scope>
    <source>
        <strain evidence="8">Whitten #5841</strain>
        <tissue evidence="8">Leaf</tissue>
    </source>
</reference>
<dbReference type="Pfam" id="PF00010">
    <property type="entry name" value="HLH"/>
    <property type="match status" value="1"/>
</dbReference>
<evidence type="ECO:0000256" key="4">
    <source>
        <dbReference type="ARBA" id="ARBA00023242"/>
    </source>
</evidence>
<keyword evidence="4" id="KW-0539">Nucleus</keyword>
<dbReference type="OMA" id="IMGWDAM"/>
<feature type="coiled-coil region" evidence="5">
    <location>
        <begin position="491"/>
        <end position="525"/>
    </location>
</feature>
<evidence type="ECO:0000256" key="1">
    <source>
        <dbReference type="ARBA" id="ARBA00004123"/>
    </source>
</evidence>
<keyword evidence="3" id="KW-0804">Transcription</keyword>
<proteinExistence type="predicted"/>
<dbReference type="InterPro" id="IPR011598">
    <property type="entry name" value="bHLH_dom"/>
</dbReference>
<name>A0A8T2TF63_CERRI</name>
<dbReference type="Pfam" id="PF22754">
    <property type="entry name" value="bHLH-TF_ACT-like_plant"/>
    <property type="match status" value="1"/>
</dbReference>